<dbReference type="Pfam" id="PF14239">
    <property type="entry name" value="RRXRR"/>
    <property type="match status" value="1"/>
</dbReference>
<dbReference type="Pfam" id="PF01844">
    <property type="entry name" value="HNH"/>
    <property type="match status" value="1"/>
</dbReference>
<dbReference type="AlphaFoldDB" id="A0A060UUZ1"/>
<evidence type="ECO:0000256" key="1">
    <source>
        <dbReference type="SAM" id="MobiDB-lite"/>
    </source>
</evidence>
<dbReference type="GO" id="GO:0008270">
    <property type="term" value="F:zinc ion binding"/>
    <property type="evidence" value="ECO:0007669"/>
    <property type="project" value="InterPro"/>
</dbReference>
<dbReference type="EMBL" id="LT841305">
    <property type="protein sequence ID" value="SMH64604.1"/>
    <property type="molecule type" value="Genomic_DNA"/>
</dbReference>
<sequence>MFVFVMNQYGRPGHPTRRMDWVRKQLKRKRGKIVGGGISGKPAVLVLRERSFDRNRTVKRRFYVTLDTGFRNVGYAVTELLEDGTLRVLLKGTLTARTPDIRGLMDERAMYRNSRRYHRRANVKKKGQTAKHRPPRYESRGKQNSVTLKHSIETHRNLYARLARLAPLPVYQVTQGFESVSFDLRALAHGKPRTGSGYQVSPVGKAAGEKTHAFVVRRDGGCVVCGRKEHLHGHHLRKRSKAGSNRAGNRVTLCEDCHADVHAGLIDLPITDGAQWRDASTVNTVCGKLRKQATEFGIVPIPVEQSVAARRRLGLEKTHALDAVSVAAAMTEACYVNQRDTVDMDMTQYRRHRRAHIHAQRDRRYYLPGVMAPVAHNRRKRCDQGDVDSLAEFRKAHPKDVGCLKVKKAVRLYTPNRAKAPAVGGDVWKIGGQRVVVRGVHSKTNLYVPDLKPVTGKVYAAPKDGIRLLWNTGMVVV</sequence>
<dbReference type="InterPro" id="IPR002711">
    <property type="entry name" value="HNH"/>
</dbReference>
<reference evidence="4 5" key="3">
    <citation type="submission" date="2017-03" db="EMBL/GenBank/DDBJ databases">
        <authorList>
            <person name="Regsiter A."/>
            <person name="William W."/>
        </authorList>
    </citation>
    <scope>NUCLEOTIDE SEQUENCE [LARGE SCALE GENOMIC DNA]</scope>
    <source>
        <strain evidence="4">PRJEB5721</strain>
    </source>
</reference>
<feature type="domain" description="HNH nuclease" evidence="2">
    <location>
        <begin position="210"/>
        <end position="259"/>
    </location>
</feature>
<dbReference type="CDD" id="cd00085">
    <property type="entry name" value="HNHc"/>
    <property type="match status" value="1"/>
</dbReference>
<reference evidence="3" key="1">
    <citation type="submission" date="2014-03" db="EMBL/GenBank/DDBJ databases">
        <authorList>
            <person name="Genoscope - CEA"/>
        </authorList>
    </citation>
    <scope>NUCLEOTIDE SEQUENCE [LARGE SCALE GENOMIC DNA]</scope>
    <source>
        <strain evidence="3">CF27</strain>
    </source>
</reference>
<dbReference type="SMART" id="SM00507">
    <property type="entry name" value="HNHc"/>
    <property type="match status" value="1"/>
</dbReference>
<evidence type="ECO:0000313" key="5">
    <source>
        <dbReference type="Proteomes" id="UP000193925"/>
    </source>
</evidence>
<feature type="compositionally biased region" description="Basic residues" evidence="1">
    <location>
        <begin position="117"/>
        <end position="134"/>
    </location>
</feature>
<organism evidence="3">
    <name type="scientific">Acidithiobacillus ferrivorans</name>
    <dbReference type="NCBI Taxonomy" id="160808"/>
    <lineage>
        <taxon>Bacteria</taxon>
        <taxon>Pseudomonadati</taxon>
        <taxon>Pseudomonadota</taxon>
        <taxon>Acidithiobacillia</taxon>
        <taxon>Acidithiobacillales</taxon>
        <taxon>Acidithiobacillaceae</taxon>
        <taxon>Acidithiobacillus</taxon>
    </lineage>
</organism>
<dbReference type="GO" id="GO:0004519">
    <property type="term" value="F:endonuclease activity"/>
    <property type="evidence" value="ECO:0007669"/>
    <property type="project" value="UniProtKB-KW"/>
</dbReference>
<dbReference type="InterPro" id="IPR003615">
    <property type="entry name" value="HNH_nuc"/>
</dbReference>
<keyword evidence="3" id="KW-0255">Endonuclease</keyword>
<proteinExistence type="predicted"/>
<evidence type="ECO:0000259" key="2">
    <source>
        <dbReference type="SMART" id="SM00507"/>
    </source>
</evidence>
<dbReference type="RefSeq" id="WP_035193120.1">
    <property type="nucleotide sequence ID" value="NZ_CCCS020000035.1"/>
</dbReference>
<feature type="region of interest" description="Disordered" evidence="1">
    <location>
        <begin position="117"/>
        <end position="144"/>
    </location>
</feature>
<dbReference type="Proteomes" id="UP000193925">
    <property type="component" value="Chromosome AFERRI"/>
</dbReference>
<dbReference type="GO" id="GO:0003676">
    <property type="term" value="F:nucleic acid binding"/>
    <property type="evidence" value="ECO:0007669"/>
    <property type="project" value="InterPro"/>
</dbReference>
<protein>
    <submittedName>
        <fullName evidence="3">HNH endonuclease</fullName>
    </submittedName>
</protein>
<gene>
    <name evidence="4" type="ORF">AFERRI_10638</name>
    <name evidence="3" type="ORF">AFERRI_400354</name>
</gene>
<dbReference type="EMBL" id="CCCS020000035">
    <property type="protein sequence ID" value="CDQ10573.1"/>
    <property type="molecule type" value="Genomic_DNA"/>
</dbReference>
<accession>A0A060UUZ1</accession>
<keyword evidence="3" id="KW-0378">Hydrolase</keyword>
<dbReference type="InterPro" id="IPR025938">
    <property type="entry name" value="RRXRR_dom"/>
</dbReference>
<dbReference type="Gene3D" id="1.10.30.50">
    <property type="match status" value="1"/>
</dbReference>
<reference evidence="3" key="2">
    <citation type="submission" date="2014-07" db="EMBL/GenBank/DDBJ databases">
        <title>Initial genome analysis of the psychrotolerant acidophile Acidithiobacillus ferrivorans CF27: insights into iron and sulfur oxidation pathways and into biofilm formation.</title>
        <authorList>
            <person name="Talla E."/>
            <person name="Hedrich S."/>
            <person name="Mangenot S."/>
            <person name="Ji B."/>
            <person name="Johnson D.B."/>
            <person name="Barbe V."/>
            <person name="Bonnefoy V."/>
        </authorList>
    </citation>
    <scope>NUCLEOTIDE SEQUENCE [LARGE SCALE GENOMIC DNA]</scope>
    <source>
        <strain evidence="3">CF27</strain>
    </source>
</reference>
<name>A0A060UUZ1_9PROT</name>
<evidence type="ECO:0000313" key="3">
    <source>
        <dbReference type="EMBL" id="CDQ10573.1"/>
    </source>
</evidence>
<keyword evidence="5" id="KW-1185">Reference proteome</keyword>
<evidence type="ECO:0000313" key="4">
    <source>
        <dbReference type="EMBL" id="SMH64604.1"/>
    </source>
</evidence>
<keyword evidence="3" id="KW-0540">Nuclease</keyword>